<evidence type="ECO:0008006" key="4">
    <source>
        <dbReference type="Google" id="ProtNLM"/>
    </source>
</evidence>
<dbReference type="Proteomes" id="UP000582837">
    <property type="component" value="Unassembled WGS sequence"/>
</dbReference>
<sequence length="189" mass="19118">MKNILRPAFVLALALTAACGDGSPTETTTYPSGSLSFSYASDNSPLSGNFAAVGAISEDADNETWAAAVRQDGGAVMMGSEVSGSAESVAIVSLPNAAVGDTPVTEECDTACASVSFILEKTVGGATRNYMCDMTSGTISVSTLSASRVKGTFSGTGYCSSLEDDNEPNITITNGAFDTPVVLSPVIGD</sequence>
<organism evidence="2 3">
    <name type="scientific">Longimicrobium terrae</name>
    <dbReference type="NCBI Taxonomy" id="1639882"/>
    <lineage>
        <taxon>Bacteria</taxon>
        <taxon>Pseudomonadati</taxon>
        <taxon>Gemmatimonadota</taxon>
        <taxon>Longimicrobiia</taxon>
        <taxon>Longimicrobiales</taxon>
        <taxon>Longimicrobiaceae</taxon>
        <taxon>Longimicrobium</taxon>
    </lineage>
</organism>
<reference evidence="2 3" key="1">
    <citation type="submission" date="2020-08" db="EMBL/GenBank/DDBJ databases">
        <title>Genomic Encyclopedia of Type Strains, Phase IV (KMG-IV): sequencing the most valuable type-strain genomes for metagenomic binning, comparative biology and taxonomic classification.</title>
        <authorList>
            <person name="Goeker M."/>
        </authorList>
    </citation>
    <scope>NUCLEOTIDE SEQUENCE [LARGE SCALE GENOMIC DNA]</scope>
    <source>
        <strain evidence="2 3">DSM 29007</strain>
    </source>
</reference>
<dbReference type="PROSITE" id="PS51257">
    <property type="entry name" value="PROKAR_LIPOPROTEIN"/>
    <property type="match status" value="1"/>
</dbReference>
<accession>A0A841GYW8</accession>
<dbReference type="EMBL" id="JACHIA010000006">
    <property type="protein sequence ID" value="MBB6070981.1"/>
    <property type="molecule type" value="Genomic_DNA"/>
</dbReference>
<evidence type="ECO:0000313" key="3">
    <source>
        <dbReference type="Proteomes" id="UP000582837"/>
    </source>
</evidence>
<gene>
    <name evidence="2" type="ORF">HNQ61_002603</name>
</gene>
<keyword evidence="3" id="KW-1185">Reference proteome</keyword>
<name>A0A841GYW8_9BACT</name>
<proteinExistence type="predicted"/>
<evidence type="ECO:0000313" key="2">
    <source>
        <dbReference type="EMBL" id="MBB6070981.1"/>
    </source>
</evidence>
<feature type="signal peptide" evidence="1">
    <location>
        <begin position="1"/>
        <end position="19"/>
    </location>
</feature>
<feature type="chain" id="PRO_5032770530" description="Lipoprotein" evidence="1">
    <location>
        <begin position="20"/>
        <end position="189"/>
    </location>
</feature>
<evidence type="ECO:0000256" key="1">
    <source>
        <dbReference type="SAM" id="SignalP"/>
    </source>
</evidence>
<comment type="caution">
    <text evidence="2">The sequence shown here is derived from an EMBL/GenBank/DDBJ whole genome shotgun (WGS) entry which is preliminary data.</text>
</comment>
<keyword evidence="1" id="KW-0732">Signal</keyword>
<protein>
    <recommendedName>
        <fullName evidence="4">Lipoprotein</fullName>
    </recommendedName>
</protein>
<dbReference type="RefSeq" id="WP_170033442.1">
    <property type="nucleotide sequence ID" value="NZ_JABDTL010000001.1"/>
</dbReference>
<dbReference type="AlphaFoldDB" id="A0A841GYW8"/>